<evidence type="ECO:0000256" key="6">
    <source>
        <dbReference type="ARBA" id="ARBA00022747"/>
    </source>
</evidence>
<dbReference type="GO" id="GO:0032259">
    <property type="term" value="P:methylation"/>
    <property type="evidence" value="ECO:0007669"/>
    <property type="project" value="UniProtKB-KW"/>
</dbReference>
<comment type="similarity">
    <text evidence="1">Belongs to the N(4)/N(6)-methyltransferase family. N(4) subfamily.</text>
</comment>
<evidence type="ECO:0000256" key="4">
    <source>
        <dbReference type="ARBA" id="ARBA00022679"/>
    </source>
</evidence>
<dbReference type="InterPro" id="IPR029063">
    <property type="entry name" value="SAM-dependent_MTases_sf"/>
</dbReference>
<accession>Q72GG8</accession>
<dbReference type="Gene3D" id="3.40.50.150">
    <property type="entry name" value="Vaccinia Virus protein VP39"/>
    <property type="match status" value="2"/>
</dbReference>
<dbReference type="PROSITE" id="PS50244">
    <property type="entry name" value="S5A_REDUCTASE"/>
    <property type="match status" value="1"/>
</dbReference>
<dbReference type="PROSITE" id="PS00093">
    <property type="entry name" value="N4_MTASE"/>
    <property type="match status" value="1"/>
</dbReference>
<dbReference type="AlphaFoldDB" id="Q72GG8"/>
<dbReference type="REBASE" id="7753">
    <property type="entry name" value="M.TthHB27ORF1880P"/>
</dbReference>
<dbReference type="GO" id="GO:0009307">
    <property type="term" value="P:DNA restriction-modification system"/>
    <property type="evidence" value="ECO:0007669"/>
    <property type="project" value="UniProtKB-KW"/>
</dbReference>
<reference evidence="8 9" key="1">
    <citation type="journal article" date="2004" name="Nat. Biotechnol.">
        <title>The genome sequence of the extreme thermophile Thermus thermophilus.</title>
        <authorList>
            <person name="Henne A."/>
            <person name="Brueggemann H."/>
            <person name="Raasch C."/>
            <person name="Wiezer A."/>
            <person name="Hartsch T."/>
            <person name="Liesegang H."/>
            <person name="Johann A."/>
            <person name="Lienard T."/>
            <person name="Gohl O."/>
            <person name="Martinez-Arias R."/>
            <person name="Jacobi C."/>
            <person name="Starkuviene V."/>
            <person name="Schlenczeck S."/>
            <person name="Dencker S."/>
            <person name="Huber R."/>
            <person name="Klenk H.-P."/>
            <person name="Overbeek R."/>
            <person name="Kramer W."/>
            <person name="Merkl R."/>
            <person name="Gottschalk G."/>
            <person name="Fritz H.-J."/>
        </authorList>
    </citation>
    <scope>NUCLEOTIDE SEQUENCE [LARGE SCALE GENOMIC DNA]</scope>
    <source>
        <strain evidence="9">ATCC BAA-163 / DSM 7039 / HB27</strain>
    </source>
</reference>
<dbReference type="GO" id="GO:0003677">
    <property type="term" value="F:DNA binding"/>
    <property type="evidence" value="ECO:0007669"/>
    <property type="project" value="InterPro"/>
</dbReference>
<dbReference type="Proteomes" id="UP000000592">
    <property type="component" value="Chromosome"/>
</dbReference>
<evidence type="ECO:0000256" key="2">
    <source>
        <dbReference type="ARBA" id="ARBA00012185"/>
    </source>
</evidence>
<evidence type="ECO:0000313" key="9">
    <source>
        <dbReference type="Proteomes" id="UP000000592"/>
    </source>
</evidence>
<dbReference type="EMBL" id="AE017221">
    <property type="protein sequence ID" value="AAS82222.1"/>
    <property type="molecule type" value="Genomic_DNA"/>
</dbReference>
<evidence type="ECO:0000256" key="1">
    <source>
        <dbReference type="ARBA" id="ARBA00010203"/>
    </source>
</evidence>
<dbReference type="GO" id="GO:0015667">
    <property type="term" value="F:site-specific DNA-methyltransferase (cytosine-N4-specific) activity"/>
    <property type="evidence" value="ECO:0007669"/>
    <property type="project" value="UniProtKB-EC"/>
</dbReference>
<dbReference type="EC" id="2.1.1.113" evidence="2"/>
<keyword evidence="5" id="KW-0949">S-adenosyl-L-methionine</keyword>
<keyword evidence="4" id="KW-0808">Transferase</keyword>
<dbReference type="InterPro" id="IPR017985">
    <property type="entry name" value="MeTrfase_CN4_CS"/>
</dbReference>
<evidence type="ECO:0000256" key="3">
    <source>
        <dbReference type="ARBA" id="ARBA00022603"/>
    </source>
</evidence>
<comment type="catalytic activity">
    <reaction evidence="7">
        <text>a 2'-deoxycytidine in DNA + S-adenosyl-L-methionine = an N(4)-methyl-2'-deoxycytidine in DNA + S-adenosyl-L-homocysteine + H(+)</text>
        <dbReference type="Rhea" id="RHEA:16857"/>
        <dbReference type="Rhea" id="RHEA-COMP:11369"/>
        <dbReference type="Rhea" id="RHEA-COMP:13674"/>
        <dbReference type="ChEBI" id="CHEBI:15378"/>
        <dbReference type="ChEBI" id="CHEBI:57856"/>
        <dbReference type="ChEBI" id="CHEBI:59789"/>
        <dbReference type="ChEBI" id="CHEBI:85452"/>
        <dbReference type="ChEBI" id="CHEBI:137933"/>
        <dbReference type="EC" id="2.1.1.113"/>
    </reaction>
</comment>
<organism evidence="8 9">
    <name type="scientific">Thermus thermophilus (strain ATCC BAA-163 / DSM 7039 / HB27)</name>
    <dbReference type="NCBI Taxonomy" id="262724"/>
    <lineage>
        <taxon>Bacteria</taxon>
        <taxon>Thermotogati</taxon>
        <taxon>Deinococcota</taxon>
        <taxon>Deinococci</taxon>
        <taxon>Thermales</taxon>
        <taxon>Thermaceae</taxon>
        <taxon>Thermus</taxon>
    </lineage>
</organism>
<sequence>MKQAGYTSLPEGFRYRLELRLYVTPRGLKDQPIHRWFWFPHSFSPQLLDEILSVYPLPPGGRLLDPFVGAGTAVLRALQLGHAAVGVDLSPLSLFVSRVKVTTSSLEKNSLNEFLRFVSSYRPAKDLPSLPRRLHQAFTTQELSHLWGLRQQIEQLPQPYADFFLLVLLRTQQRVSRAVPDGGWFRWVSKPDQSQKIAFWFVDQAKQHVADVPHPTLEWPSASLIPDDARFLRRLEGTFDLVFTSPPYPNRHDYSRIFHVELLTLGLDEGEVERFRHTSFRSHVEASAPRVELSGYSPPPVLQDVLSRLPKSLDSRVHAMLRGYFEDLYLSLRALRIHLEKGAICAFVVGNVRHAGIMVPVDEILAQIGEQAGYSFMEAWVVRLRGNSAQQMGRFGREPARESVVFLRRM</sequence>
<evidence type="ECO:0000256" key="5">
    <source>
        <dbReference type="ARBA" id="ARBA00022691"/>
    </source>
</evidence>
<evidence type="ECO:0000313" key="8">
    <source>
        <dbReference type="EMBL" id="AAS82222.1"/>
    </source>
</evidence>
<keyword evidence="6" id="KW-0680">Restriction system</keyword>
<dbReference type="eggNOG" id="COG0863">
    <property type="taxonomic scope" value="Bacteria"/>
</dbReference>
<proteinExistence type="inferred from homology"/>
<gene>
    <name evidence="8" type="ordered locus">TT_C1880</name>
</gene>
<protein>
    <recommendedName>
        <fullName evidence="2">site-specific DNA-methyltransferase (cytosine-N(4)-specific)</fullName>
        <ecNumber evidence="2">2.1.1.113</ecNumber>
    </recommendedName>
</protein>
<dbReference type="SUPFAM" id="SSF53335">
    <property type="entry name" value="S-adenosyl-L-methionine-dependent methyltransferases"/>
    <property type="match status" value="2"/>
</dbReference>
<dbReference type="HOGENOM" id="CLU_027633_0_0_0"/>
<keyword evidence="3" id="KW-0489">Methyltransferase</keyword>
<name>Q72GG8_THET2</name>
<dbReference type="KEGG" id="tth:TT_C1880"/>
<evidence type="ECO:0000256" key="7">
    <source>
        <dbReference type="ARBA" id="ARBA00049120"/>
    </source>
</evidence>